<dbReference type="NCBIfam" id="NF041681">
    <property type="entry name" value="HGxxPAAW"/>
    <property type="match status" value="1"/>
</dbReference>
<dbReference type="InterPro" id="IPR046550">
    <property type="entry name" value="DUF6704"/>
</dbReference>
<organism evidence="3 4">
    <name type="scientific">Actinotalea fermentans</name>
    <dbReference type="NCBI Taxonomy" id="43671"/>
    <lineage>
        <taxon>Bacteria</taxon>
        <taxon>Bacillati</taxon>
        <taxon>Actinomycetota</taxon>
        <taxon>Actinomycetes</taxon>
        <taxon>Micrococcales</taxon>
        <taxon>Cellulomonadaceae</taxon>
        <taxon>Actinotalea</taxon>
    </lineage>
</organism>
<evidence type="ECO:0000256" key="2">
    <source>
        <dbReference type="SAM" id="Phobius"/>
    </source>
</evidence>
<comment type="caution">
    <text evidence="3">The sequence shown here is derived from an EMBL/GenBank/DDBJ whole genome shotgun (WGS) entry which is preliminary data.</text>
</comment>
<reference evidence="3 4" key="1">
    <citation type="submission" date="2019-07" db="EMBL/GenBank/DDBJ databases">
        <title>Whole genome shotgun sequence of Actinotalea fermentans NBRC 105374.</title>
        <authorList>
            <person name="Hosoyama A."/>
            <person name="Uohara A."/>
            <person name="Ohji S."/>
            <person name="Ichikawa N."/>
        </authorList>
    </citation>
    <scope>NUCLEOTIDE SEQUENCE [LARGE SCALE GENOMIC DNA]</scope>
    <source>
        <strain evidence="3 4">NBRC 105374</strain>
    </source>
</reference>
<keyword evidence="2" id="KW-0472">Membrane</keyword>
<evidence type="ECO:0000313" key="4">
    <source>
        <dbReference type="Proteomes" id="UP000321484"/>
    </source>
</evidence>
<keyword evidence="4" id="KW-1185">Reference proteome</keyword>
<dbReference type="OrthoDB" id="5149710at2"/>
<dbReference type="Proteomes" id="UP000321484">
    <property type="component" value="Unassembled WGS sequence"/>
</dbReference>
<sequence>MAETSPLGAAPEGREKAYLPPVAPPRNHGHTVAAWVAMASVMVGATVAAVGFLVPAAWLVWTGAGIAVGGLLVGGVLRKAGLGQPEPASAPRNGAVASDNDRSKE</sequence>
<proteinExistence type="predicted"/>
<name>A0A511YV59_9CELL</name>
<feature type="transmembrane region" description="Helical" evidence="2">
    <location>
        <begin position="32"/>
        <end position="52"/>
    </location>
</feature>
<feature type="region of interest" description="Disordered" evidence="1">
    <location>
        <begin position="82"/>
        <end position="105"/>
    </location>
</feature>
<feature type="transmembrane region" description="Helical" evidence="2">
    <location>
        <begin position="58"/>
        <end position="77"/>
    </location>
</feature>
<accession>A0A511YV59</accession>
<keyword evidence="2" id="KW-1133">Transmembrane helix</keyword>
<dbReference type="Pfam" id="PF20447">
    <property type="entry name" value="DUF6704"/>
    <property type="match status" value="1"/>
</dbReference>
<evidence type="ECO:0000313" key="3">
    <source>
        <dbReference type="EMBL" id="GEN79073.1"/>
    </source>
</evidence>
<dbReference type="AlphaFoldDB" id="A0A511YV59"/>
<gene>
    <name evidence="3" type="ORF">AFE02nite_08070</name>
</gene>
<evidence type="ECO:0000256" key="1">
    <source>
        <dbReference type="SAM" id="MobiDB-lite"/>
    </source>
</evidence>
<protein>
    <submittedName>
        <fullName evidence="3">Uncharacterized protein</fullName>
    </submittedName>
</protein>
<dbReference type="EMBL" id="BJYK01000001">
    <property type="protein sequence ID" value="GEN79073.1"/>
    <property type="molecule type" value="Genomic_DNA"/>
</dbReference>
<feature type="region of interest" description="Disordered" evidence="1">
    <location>
        <begin position="1"/>
        <end position="24"/>
    </location>
</feature>
<dbReference type="RefSeq" id="WP_052113615.1">
    <property type="nucleotide sequence ID" value="NZ_BJYK01000001.1"/>
</dbReference>
<keyword evidence="2" id="KW-0812">Transmembrane</keyword>